<gene>
    <name evidence="1" type="ORF">SUBVAR_06894</name>
</gene>
<dbReference type="HOGENOM" id="CLU_2810848_0_0_9"/>
<dbReference type="STRING" id="411471.SUBVAR_06894"/>
<proteinExistence type="predicted"/>
<reference evidence="1" key="1">
    <citation type="submission" date="2009-12" db="EMBL/GenBank/DDBJ databases">
        <authorList>
            <person name="Weinstock G."/>
            <person name="Sodergren E."/>
            <person name="Clifton S."/>
            <person name="Fulton L."/>
            <person name="Fulton B."/>
            <person name="Courtney L."/>
            <person name="Fronick C."/>
            <person name="Harrison M."/>
            <person name="Strong C."/>
            <person name="Farmer C."/>
            <person name="Delahaunty K."/>
            <person name="Markovic C."/>
            <person name="Hall O."/>
            <person name="Minx P."/>
            <person name="Tomlinson C."/>
            <person name="Mitreva M."/>
            <person name="Nelson J."/>
            <person name="Hou S."/>
            <person name="Wollam A."/>
            <person name="Pepin K.H."/>
            <person name="Johnson M."/>
            <person name="Bhonagiri V."/>
            <person name="Nash W.E."/>
            <person name="Warren W."/>
            <person name="Chinwalla A."/>
            <person name="Mardis E.R."/>
            <person name="Wilson R.K."/>
        </authorList>
    </citation>
    <scope>NUCLEOTIDE SEQUENCE [LARGE SCALE GENOMIC DNA]</scope>
    <source>
        <strain evidence="1">DSM 15176</strain>
    </source>
</reference>
<evidence type="ECO:0000313" key="1">
    <source>
        <dbReference type="EMBL" id="EFB74768.1"/>
    </source>
</evidence>
<sequence>MAVNHAKYWGDFCPLTQLLVDIIREFGNIVNIWKPQTVRQNPTEHEAARKNQKSLFRPLPGKWKLPP</sequence>
<accession>D1PR66</accession>
<dbReference type="AlphaFoldDB" id="D1PR66"/>
<dbReference type="EMBL" id="ACBY02000056">
    <property type="protein sequence ID" value="EFB74768.1"/>
    <property type="molecule type" value="Genomic_DNA"/>
</dbReference>
<protein>
    <submittedName>
        <fullName evidence="1">Uncharacterized protein</fullName>
    </submittedName>
</protein>
<comment type="caution">
    <text evidence="1">The sequence shown here is derived from an EMBL/GenBank/DDBJ whole genome shotgun (WGS) entry which is preliminary data.</text>
</comment>
<keyword evidence="2" id="KW-1185">Reference proteome</keyword>
<evidence type="ECO:0000313" key="2">
    <source>
        <dbReference type="Proteomes" id="UP000003438"/>
    </source>
</evidence>
<dbReference type="Proteomes" id="UP000003438">
    <property type="component" value="Unassembled WGS sequence"/>
</dbReference>
<name>D1PR66_9FIRM</name>
<organism evidence="1 2">
    <name type="scientific">Subdoligranulum variabile DSM 15176</name>
    <dbReference type="NCBI Taxonomy" id="411471"/>
    <lineage>
        <taxon>Bacteria</taxon>
        <taxon>Bacillati</taxon>
        <taxon>Bacillota</taxon>
        <taxon>Clostridia</taxon>
        <taxon>Eubacteriales</taxon>
        <taxon>Oscillospiraceae</taxon>
        <taxon>Subdoligranulum</taxon>
    </lineage>
</organism>